<name>A0A5B2VBS3_9HYPH</name>
<sequence>MDKRRAPRNRSLLQGKVVYNDGLASMDCVVRNQSSGGMRLVISQTVVLPNEFDLHIPKKNEIHRVRMRWRSADEVGVACVEARNDKACSISGVESPVARLNVIEAEMARLEGALIALHQERDQMRAALSKYDHEEPAQSSPATDQPAQTQAPAEVFDEATGEWIPASQASRLRWARW</sequence>
<gene>
    <name evidence="4" type="ORF">F0L46_14830</name>
</gene>
<protein>
    <submittedName>
        <fullName evidence="4">PilZ domain-containing protein</fullName>
    </submittedName>
</protein>
<dbReference type="GO" id="GO:0035438">
    <property type="term" value="F:cyclic-di-GMP binding"/>
    <property type="evidence" value="ECO:0007669"/>
    <property type="project" value="InterPro"/>
</dbReference>
<dbReference type="OrthoDB" id="7210926at2"/>
<feature type="coiled-coil region" evidence="1">
    <location>
        <begin position="100"/>
        <end position="127"/>
    </location>
</feature>
<feature type="domain" description="PilZ" evidence="3">
    <location>
        <begin position="2"/>
        <end position="84"/>
    </location>
</feature>
<reference evidence="4 5" key="2">
    <citation type="submission" date="2019-09" db="EMBL/GenBank/DDBJ databases">
        <authorList>
            <person name="Jin C."/>
        </authorList>
    </citation>
    <scope>NUCLEOTIDE SEQUENCE [LARGE SCALE GENOMIC DNA]</scope>
    <source>
        <strain evidence="4 5">BN140002</strain>
    </source>
</reference>
<proteinExistence type="predicted"/>
<evidence type="ECO:0000256" key="1">
    <source>
        <dbReference type="SAM" id="Coils"/>
    </source>
</evidence>
<reference evidence="4 5" key="1">
    <citation type="submission" date="2019-09" db="EMBL/GenBank/DDBJ databases">
        <title>Salinarimonas rosea gen. nov., sp. nov., a new member of the a-2 subgroup of the Proteobacteria.</title>
        <authorList>
            <person name="Liu J."/>
        </authorList>
    </citation>
    <scope>NUCLEOTIDE SEQUENCE [LARGE SCALE GENOMIC DNA]</scope>
    <source>
        <strain evidence="4 5">BN140002</strain>
    </source>
</reference>
<dbReference type="Proteomes" id="UP000323142">
    <property type="component" value="Unassembled WGS sequence"/>
</dbReference>
<feature type="compositionally biased region" description="Low complexity" evidence="2">
    <location>
        <begin position="141"/>
        <end position="153"/>
    </location>
</feature>
<dbReference type="Pfam" id="PF07238">
    <property type="entry name" value="PilZ"/>
    <property type="match status" value="1"/>
</dbReference>
<dbReference type="SUPFAM" id="SSF141371">
    <property type="entry name" value="PilZ domain-like"/>
    <property type="match status" value="1"/>
</dbReference>
<dbReference type="EMBL" id="VUOA01000027">
    <property type="protein sequence ID" value="KAA2236414.1"/>
    <property type="molecule type" value="Genomic_DNA"/>
</dbReference>
<comment type="caution">
    <text evidence="4">The sequence shown here is derived from an EMBL/GenBank/DDBJ whole genome shotgun (WGS) entry which is preliminary data.</text>
</comment>
<evidence type="ECO:0000313" key="4">
    <source>
        <dbReference type="EMBL" id="KAA2236414.1"/>
    </source>
</evidence>
<dbReference type="RefSeq" id="WP_149818874.1">
    <property type="nucleotide sequence ID" value="NZ_VUOA01000027.1"/>
</dbReference>
<feature type="region of interest" description="Disordered" evidence="2">
    <location>
        <begin position="130"/>
        <end position="160"/>
    </location>
</feature>
<keyword evidence="5" id="KW-1185">Reference proteome</keyword>
<dbReference type="AlphaFoldDB" id="A0A5B2VBS3"/>
<keyword evidence="1" id="KW-0175">Coiled coil</keyword>
<evidence type="ECO:0000259" key="3">
    <source>
        <dbReference type="Pfam" id="PF07238"/>
    </source>
</evidence>
<dbReference type="InterPro" id="IPR009875">
    <property type="entry name" value="PilZ_domain"/>
</dbReference>
<accession>A0A5B2VBS3</accession>
<evidence type="ECO:0000256" key="2">
    <source>
        <dbReference type="SAM" id="MobiDB-lite"/>
    </source>
</evidence>
<evidence type="ECO:0000313" key="5">
    <source>
        <dbReference type="Proteomes" id="UP000323142"/>
    </source>
</evidence>
<organism evidence="4 5">
    <name type="scientific">Salinarimonas soli</name>
    <dbReference type="NCBI Taxonomy" id="1638099"/>
    <lineage>
        <taxon>Bacteria</taxon>
        <taxon>Pseudomonadati</taxon>
        <taxon>Pseudomonadota</taxon>
        <taxon>Alphaproteobacteria</taxon>
        <taxon>Hyphomicrobiales</taxon>
        <taxon>Salinarimonadaceae</taxon>
        <taxon>Salinarimonas</taxon>
    </lineage>
</organism>